<protein>
    <submittedName>
        <fullName evidence="1">Uncharacterized protein</fullName>
    </submittedName>
</protein>
<dbReference type="AlphaFoldDB" id="A0A0F9G7C6"/>
<proteinExistence type="predicted"/>
<gene>
    <name evidence="1" type="ORF">LCGC14_2155500</name>
</gene>
<sequence>MADPVTMLILAGGGLQAASAIQEGRIAKAQGSFAKKIALRNQESLNRQAKAEEAASRLEEERITRKQKIFQGRQLARIGKAGTGLAGATLAALVDTATQFSIDRNLALRRGVFRAGALRERGTIIAAQGRWAKTLGKQAQRLSYIKASGSLLFAAGLASSVSGVGVSTGTTATVSTPFTPSTFPGKGLIPSV</sequence>
<name>A0A0F9G7C6_9ZZZZ</name>
<evidence type="ECO:0000313" key="1">
    <source>
        <dbReference type="EMBL" id="KKL65385.1"/>
    </source>
</evidence>
<accession>A0A0F9G7C6</accession>
<organism evidence="1">
    <name type="scientific">marine sediment metagenome</name>
    <dbReference type="NCBI Taxonomy" id="412755"/>
    <lineage>
        <taxon>unclassified sequences</taxon>
        <taxon>metagenomes</taxon>
        <taxon>ecological metagenomes</taxon>
    </lineage>
</organism>
<comment type="caution">
    <text evidence="1">The sequence shown here is derived from an EMBL/GenBank/DDBJ whole genome shotgun (WGS) entry which is preliminary data.</text>
</comment>
<reference evidence="1" key="1">
    <citation type="journal article" date="2015" name="Nature">
        <title>Complex archaea that bridge the gap between prokaryotes and eukaryotes.</title>
        <authorList>
            <person name="Spang A."/>
            <person name="Saw J.H."/>
            <person name="Jorgensen S.L."/>
            <person name="Zaremba-Niedzwiedzka K."/>
            <person name="Martijn J."/>
            <person name="Lind A.E."/>
            <person name="van Eijk R."/>
            <person name="Schleper C."/>
            <person name="Guy L."/>
            <person name="Ettema T.J."/>
        </authorList>
    </citation>
    <scope>NUCLEOTIDE SEQUENCE</scope>
</reference>
<dbReference type="EMBL" id="LAZR01027551">
    <property type="protein sequence ID" value="KKL65385.1"/>
    <property type="molecule type" value="Genomic_DNA"/>
</dbReference>